<dbReference type="GO" id="GO:0046872">
    <property type="term" value="F:metal ion binding"/>
    <property type="evidence" value="ECO:0007669"/>
    <property type="project" value="UniProtKB-KW"/>
</dbReference>
<dbReference type="InterPro" id="IPR001590">
    <property type="entry name" value="Peptidase_M12B"/>
</dbReference>
<dbReference type="PROSITE" id="PS50215">
    <property type="entry name" value="ADAM_MEPRO"/>
    <property type="match status" value="1"/>
</dbReference>
<comment type="caution">
    <text evidence="1">Lacks conserved residue(s) required for the propagation of feature annotation.</text>
</comment>
<keyword evidence="1" id="KW-0862">Zinc</keyword>
<evidence type="ECO:0000259" key="3">
    <source>
        <dbReference type="PROSITE" id="PS50215"/>
    </source>
</evidence>
<feature type="binding site" evidence="1">
    <location>
        <position position="353"/>
    </location>
    <ligand>
        <name>Zn(2+)</name>
        <dbReference type="ChEBI" id="CHEBI:29105"/>
        <note>catalytic</note>
    </ligand>
</feature>
<feature type="region of interest" description="Disordered" evidence="2">
    <location>
        <begin position="122"/>
        <end position="187"/>
    </location>
</feature>
<feature type="compositionally biased region" description="Polar residues" evidence="2">
    <location>
        <begin position="177"/>
        <end position="187"/>
    </location>
</feature>
<dbReference type="CDD" id="cd04273">
    <property type="entry name" value="ZnMc_ADAMTS_like"/>
    <property type="match status" value="1"/>
</dbReference>
<feature type="domain" description="Peptidase M12B" evidence="3">
    <location>
        <begin position="195"/>
        <end position="362"/>
    </location>
</feature>
<dbReference type="InterPro" id="IPR024079">
    <property type="entry name" value="MetalloPept_cat_dom_sf"/>
</dbReference>
<dbReference type="PANTHER" id="PTHR11905">
    <property type="entry name" value="ADAM A DISINTEGRIN AND METALLOPROTEASE DOMAIN"/>
    <property type="match status" value="1"/>
</dbReference>
<evidence type="ECO:0000313" key="4">
    <source>
        <dbReference type="Proteomes" id="UP000050741"/>
    </source>
</evidence>
<reference evidence="5" key="2">
    <citation type="submission" date="2016-06" db="UniProtKB">
        <authorList>
            <consortium name="WormBaseParasite"/>
        </authorList>
    </citation>
    <scope>IDENTIFICATION</scope>
</reference>
<reference evidence="4" key="1">
    <citation type="submission" date="2014-05" db="EMBL/GenBank/DDBJ databases">
        <title>The genome and life-stage specific transcriptomes of Globodera pallida elucidate key aspects of plant parasitism by a cyst nematode.</title>
        <authorList>
            <person name="Cotton J.A."/>
            <person name="Lilley C.J."/>
            <person name="Jones L.M."/>
            <person name="Kikuchi T."/>
            <person name="Reid A.J."/>
            <person name="Thorpe P."/>
            <person name="Tsai I.J."/>
            <person name="Beasley H."/>
            <person name="Blok V."/>
            <person name="Cock P.J.A."/>
            <person name="Van den Akker S.E."/>
            <person name="Holroyd N."/>
            <person name="Hunt M."/>
            <person name="Mantelin S."/>
            <person name="Naghra H."/>
            <person name="Pain A."/>
            <person name="Palomares-Rius J.E."/>
            <person name="Zarowiecki M."/>
            <person name="Berriman M."/>
            <person name="Jones J.T."/>
            <person name="Urwin P.E."/>
        </authorList>
    </citation>
    <scope>NUCLEOTIDE SEQUENCE [LARGE SCALE GENOMIC DNA]</scope>
    <source>
        <strain evidence="4">Lindley</strain>
    </source>
</reference>
<dbReference type="AlphaFoldDB" id="A0A183CQS2"/>
<dbReference type="GO" id="GO:0006508">
    <property type="term" value="P:proteolysis"/>
    <property type="evidence" value="ECO:0007669"/>
    <property type="project" value="InterPro"/>
</dbReference>
<dbReference type="Gene3D" id="3.40.390.10">
    <property type="entry name" value="Collagenase (Catalytic Domain)"/>
    <property type="match status" value="1"/>
</dbReference>
<feature type="active site" evidence="1">
    <location>
        <position position="350"/>
    </location>
</feature>
<accession>A0A183CQS2</accession>
<evidence type="ECO:0000313" key="5">
    <source>
        <dbReference type="WBParaSite" id="GPLIN_001523000"/>
    </source>
</evidence>
<evidence type="ECO:0000256" key="1">
    <source>
        <dbReference type="PROSITE-ProRule" id="PRU00276"/>
    </source>
</evidence>
<dbReference type="SUPFAM" id="SSF55486">
    <property type="entry name" value="Metalloproteases ('zincins'), catalytic domain"/>
    <property type="match status" value="1"/>
</dbReference>
<feature type="compositionally biased region" description="Basic and acidic residues" evidence="2">
    <location>
        <begin position="125"/>
        <end position="135"/>
    </location>
</feature>
<dbReference type="WBParaSite" id="GPLIN_001523000">
    <property type="protein sequence ID" value="GPLIN_001523000"/>
    <property type="gene ID" value="GPLIN_001523000"/>
</dbReference>
<organism evidence="4 5">
    <name type="scientific">Globodera pallida</name>
    <name type="common">Potato cyst nematode worm</name>
    <name type="synonym">Heterodera pallida</name>
    <dbReference type="NCBI Taxonomy" id="36090"/>
    <lineage>
        <taxon>Eukaryota</taxon>
        <taxon>Metazoa</taxon>
        <taxon>Ecdysozoa</taxon>
        <taxon>Nematoda</taxon>
        <taxon>Chromadorea</taxon>
        <taxon>Rhabditida</taxon>
        <taxon>Tylenchina</taxon>
        <taxon>Tylenchomorpha</taxon>
        <taxon>Tylenchoidea</taxon>
        <taxon>Heteroderidae</taxon>
        <taxon>Heteroderinae</taxon>
        <taxon>Globodera</taxon>
    </lineage>
</organism>
<sequence length="362" mass="41128">MEFDNQTMFRHSHVSSKCFYTARVAEHLEQSVVNLCDRNGGLFGTLALVEGAFVIEPLVDIEQEQEGEMVNGRSGEQLHNVGVRKRKRHLTAEFASDLRAHHVYRLQPHHFDDFRKRTATAAEAEEAKLGTEHHQQRSTSTLNDDHQGFRSAKSVPPWPNRLPLLTTDADHKDGTSVPHQQLQQRPTRSANSWEHFVEVLVVADYKMLLYHQHNLENYVLTLFSTVSYIYRHSSLGAAIKFKLFLFPFFDVIVVRLVVLKNERAGPDVSNRAQETLQQFCQWQHTLNDGNDDALNHHDVAILLTRHDICRAPNKCDTLGLAELGTMCDGRKSCAIIEDNGLSAAFTIAHELGHVFNIPHDDD</sequence>
<protein>
    <submittedName>
        <fullName evidence="5">Peptidase M12B domain-containing protein</fullName>
    </submittedName>
</protein>
<keyword evidence="4" id="KW-1185">Reference proteome</keyword>
<dbReference type="Proteomes" id="UP000050741">
    <property type="component" value="Unassembled WGS sequence"/>
</dbReference>
<keyword evidence="1" id="KW-0479">Metal-binding</keyword>
<dbReference type="PANTHER" id="PTHR11905:SF256">
    <property type="entry name" value="PEPTIDASE M12B DOMAIN-CONTAINING PROTEIN"/>
    <property type="match status" value="1"/>
</dbReference>
<evidence type="ECO:0000256" key="2">
    <source>
        <dbReference type="SAM" id="MobiDB-lite"/>
    </source>
</evidence>
<dbReference type="Pfam" id="PF01421">
    <property type="entry name" value="Reprolysin"/>
    <property type="match status" value="1"/>
</dbReference>
<feature type="binding site" evidence="1">
    <location>
        <position position="349"/>
    </location>
    <ligand>
        <name>Zn(2+)</name>
        <dbReference type="ChEBI" id="CHEBI:29105"/>
        <note>catalytic</note>
    </ligand>
</feature>
<dbReference type="GO" id="GO:0004222">
    <property type="term" value="F:metalloendopeptidase activity"/>
    <property type="evidence" value="ECO:0007669"/>
    <property type="project" value="InterPro"/>
</dbReference>
<feature type="binding site" evidence="1">
    <location>
        <position position="359"/>
    </location>
    <ligand>
        <name>Zn(2+)</name>
        <dbReference type="ChEBI" id="CHEBI:29105"/>
        <note>catalytic</note>
    </ligand>
</feature>
<name>A0A183CQS2_GLOPA</name>
<proteinExistence type="predicted"/>